<evidence type="ECO:0000259" key="11">
    <source>
        <dbReference type="SMART" id="SM00382"/>
    </source>
</evidence>
<organism evidence="12 13">
    <name type="scientific">Enhygromyxa salina</name>
    <dbReference type="NCBI Taxonomy" id="215803"/>
    <lineage>
        <taxon>Bacteria</taxon>
        <taxon>Pseudomonadati</taxon>
        <taxon>Myxococcota</taxon>
        <taxon>Polyangia</taxon>
        <taxon>Nannocystales</taxon>
        <taxon>Nannocystaceae</taxon>
        <taxon>Enhygromyxa</taxon>
    </lineage>
</organism>
<feature type="binding site" evidence="9">
    <location>
        <position position="56"/>
    </location>
    <ligand>
        <name>ATP</name>
        <dbReference type="ChEBI" id="CHEBI:30616"/>
    </ligand>
</feature>
<dbReference type="Gene3D" id="1.10.8.60">
    <property type="match status" value="1"/>
</dbReference>
<evidence type="ECO:0000313" key="13">
    <source>
        <dbReference type="Proteomes" id="UP000238823"/>
    </source>
</evidence>
<dbReference type="Pfam" id="PF05496">
    <property type="entry name" value="RuvB_N"/>
    <property type="match status" value="1"/>
</dbReference>
<feature type="binding site" evidence="9">
    <location>
        <position position="350"/>
    </location>
    <ligand>
        <name>DNA</name>
        <dbReference type="ChEBI" id="CHEBI:16991"/>
    </ligand>
</feature>
<dbReference type="InterPro" id="IPR036390">
    <property type="entry name" value="WH_DNA-bd_sf"/>
</dbReference>
<comment type="caution">
    <text evidence="9">Lacks conserved residue(s) required for the propagation of feature annotation.</text>
</comment>
<dbReference type="SUPFAM" id="SSF52540">
    <property type="entry name" value="P-loop containing nucleoside triphosphate hydrolases"/>
    <property type="match status" value="1"/>
</dbReference>
<keyword evidence="4 9" id="KW-0378">Hydrolase</keyword>
<dbReference type="Gene3D" id="3.40.50.300">
    <property type="entry name" value="P-loop containing nucleotide triphosphate hydrolases"/>
    <property type="match status" value="1"/>
</dbReference>
<dbReference type="GO" id="GO:0006310">
    <property type="term" value="P:DNA recombination"/>
    <property type="evidence" value="ECO:0007669"/>
    <property type="project" value="UniProtKB-UniRule"/>
</dbReference>
<sequence length="392" mass="42221">MARVRHHDDGEDRDDGGDGGDGPDATVAAARSPSIGLVDSQRRARDLDQDQNWALRPRSFAEYIGQVALIDKLRIYVKAAQLRGEPLDHVLLHGPPGLGKTTLAQIIAHEMGVALHTTSGPAVEHKGVLAGLLTGLGEGEILFIDEVHRLSPTVEESLYSAMEDRRIDIAVGEGSSAITHSISLAGFTLVGATTRTALLSAPLRDRFHIVEGLRFYADEELATIVGRSAAMLGLPATEDGAFEIGRRSRGTPRIANRLTRRVRDFSQVAGHQQITRDDAARFLDNLEVDGVGLNAMDRQILATMFELFAGGPVGVDALAASIGMPRDTIEDVHEPFLLQRGFLVRTPRGRMTTAKAAAHLGIADPHRRGAHRRDGGRKRGGDDDGGDQSSLF</sequence>
<dbReference type="InterPro" id="IPR008824">
    <property type="entry name" value="RuvB-like_N"/>
</dbReference>
<feature type="binding site" evidence="9">
    <location>
        <position position="97"/>
    </location>
    <ligand>
        <name>ATP</name>
        <dbReference type="ChEBI" id="CHEBI:30616"/>
    </ligand>
</feature>
<accession>A0A2S9YQ49</accession>
<dbReference type="NCBIfam" id="TIGR00635">
    <property type="entry name" value="ruvB"/>
    <property type="match status" value="1"/>
</dbReference>
<dbReference type="PANTHER" id="PTHR42848:SF1">
    <property type="entry name" value="HOLLIDAY JUNCTION BRANCH MIGRATION COMPLEX SUBUNIT RUVB"/>
    <property type="match status" value="1"/>
</dbReference>
<dbReference type="NCBIfam" id="NF000868">
    <property type="entry name" value="PRK00080.1"/>
    <property type="match status" value="1"/>
</dbReference>
<evidence type="ECO:0000256" key="8">
    <source>
        <dbReference type="ARBA" id="ARBA00023204"/>
    </source>
</evidence>
<dbReference type="GO" id="GO:0016887">
    <property type="term" value="F:ATP hydrolysis activity"/>
    <property type="evidence" value="ECO:0007669"/>
    <property type="project" value="RHEA"/>
</dbReference>
<dbReference type="Proteomes" id="UP000238823">
    <property type="component" value="Unassembled WGS sequence"/>
</dbReference>
<keyword evidence="3 9" id="KW-0227">DNA damage</keyword>
<dbReference type="OrthoDB" id="9804478at2"/>
<keyword evidence="8 9" id="KW-0234">DNA repair</keyword>
<dbReference type="Pfam" id="PF17864">
    <property type="entry name" value="AAA_lid_4"/>
    <property type="match status" value="1"/>
</dbReference>
<feature type="binding site" evidence="9">
    <location>
        <position position="216"/>
    </location>
    <ligand>
        <name>ATP</name>
        <dbReference type="ChEBI" id="CHEBI:30616"/>
    </ligand>
</feature>
<dbReference type="GO" id="GO:0005524">
    <property type="term" value="F:ATP binding"/>
    <property type="evidence" value="ECO:0007669"/>
    <property type="project" value="UniProtKB-UniRule"/>
</dbReference>
<evidence type="ECO:0000256" key="2">
    <source>
        <dbReference type="ARBA" id="ARBA00022741"/>
    </source>
</evidence>
<reference evidence="12 13" key="1">
    <citation type="submission" date="2018-03" db="EMBL/GenBank/DDBJ databases">
        <title>Draft Genome Sequences of the Obligatory Marine Myxobacteria Enhygromyxa salina SWB007.</title>
        <authorList>
            <person name="Poehlein A."/>
            <person name="Moghaddam J.A."/>
            <person name="Harms H."/>
            <person name="Alanjari M."/>
            <person name="Koenig G.M."/>
            <person name="Daniel R."/>
            <person name="Schaeberle T.F."/>
        </authorList>
    </citation>
    <scope>NUCLEOTIDE SEQUENCE [LARGE SCALE GENOMIC DNA]</scope>
    <source>
        <strain evidence="12 13">SWB007</strain>
    </source>
</reference>
<feature type="binding site" evidence="9">
    <location>
        <position position="55"/>
    </location>
    <ligand>
        <name>ATP</name>
        <dbReference type="ChEBI" id="CHEBI:30616"/>
    </ligand>
</feature>
<keyword evidence="2 9" id="KW-0547">Nucleotide-binding</keyword>
<dbReference type="AlphaFoldDB" id="A0A2S9YQ49"/>
<dbReference type="InterPro" id="IPR008823">
    <property type="entry name" value="RuvB_wg_C"/>
</dbReference>
<protein>
    <recommendedName>
        <fullName evidence="9">Holliday junction branch migration complex subunit RuvB</fullName>
        <ecNumber evidence="9">3.6.4.-</ecNumber>
    </recommendedName>
</protein>
<dbReference type="SUPFAM" id="SSF46785">
    <property type="entry name" value="Winged helix' DNA-binding domain"/>
    <property type="match status" value="1"/>
</dbReference>
<dbReference type="GO" id="GO:0006281">
    <property type="term" value="P:DNA repair"/>
    <property type="evidence" value="ECO:0007669"/>
    <property type="project" value="UniProtKB-UniRule"/>
</dbReference>
<feature type="binding site" evidence="9">
    <location>
        <position position="345"/>
    </location>
    <ligand>
        <name>DNA</name>
        <dbReference type="ChEBI" id="CHEBI:16991"/>
    </ligand>
</feature>
<dbReference type="InterPro" id="IPR036388">
    <property type="entry name" value="WH-like_DNA-bd_sf"/>
</dbReference>
<comment type="caution">
    <text evidence="12">The sequence shown here is derived from an EMBL/GenBank/DDBJ whole genome shotgun (WGS) entry which is preliminary data.</text>
</comment>
<evidence type="ECO:0000313" key="12">
    <source>
        <dbReference type="EMBL" id="PRQ07225.1"/>
    </source>
</evidence>
<dbReference type="EC" id="3.6.4.-" evidence="9"/>
<dbReference type="HAMAP" id="MF_00016">
    <property type="entry name" value="DNA_HJ_migration_RuvB"/>
    <property type="match status" value="1"/>
</dbReference>
<comment type="subunit">
    <text evidence="9">Homohexamer. Forms an RuvA(8)-RuvB(12)-Holliday junction (HJ) complex. HJ DNA is sandwiched between 2 RuvA tetramers; dsDNA enters through RuvA and exits via RuvB. An RuvB hexamer assembles on each DNA strand where it exits the tetramer. Each RuvB hexamer is contacted by two RuvA subunits (via domain III) on 2 adjacent RuvB subunits; this complex drives branch migration. In the full resolvosome a probable DNA-RuvA(4)-RuvB(12)-RuvC(2) complex forms which resolves the HJ.</text>
</comment>
<feature type="binding site" evidence="9">
    <location>
        <position position="102"/>
    </location>
    <ligand>
        <name>ATP</name>
        <dbReference type="ChEBI" id="CHEBI:30616"/>
    </ligand>
</feature>
<comment type="similarity">
    <text evidence="9">Belongs to the RuvB family.</text>
</comment>
<keyword evidence="5 9" id="KW-0067">ATP-binding</keyword>
<feature type="region of interest" description="Disordered" evidence="10">
    <location>
        <begin position="358"/>
        <end position="392"/>
    </location>
</feature>
<evidence type="ECO:0000256" key="9">
    <source>
        <dbReference type="HAMAP-Rule" id="MF_00016"/>
    </source>
</evidence>
<keyword evidence="7 9" id="KW-0233">DNA recombination</keyword>
<keyword evidence="12" id="KW-0347">Helicase</keyword>
<comment type="domain">
    <text evidence="9">Has 3 domains, the large (RuvB-L) and small ATPase (RuvB-S) domains and the C-terminal head (RuvB-H) domain. The head domain binds DNA, while the ATPase domains jointly bind ATP, ADP or are empty depending on the state of the subunit in the translocation cycle. During a single DNA translocation step the structure of each domain remains the same, but their relative positions change.</text>
</comment>
<evidence type="ECO:0000256" key="10">
    <source>
        <dbReference type="SAM" id="MobiDB-lite"/>
    </source>
</evidence>
<gene>
    <name evidence="9 12" type="primary">ruvB</name>
    <name evidence="12" type="ORF">ENSA7_29320</name>
</gene>
<feature type="binding site" evidence="9">
    <location>
        <position position="253"/>
    </location>
    <ligand>
        <name>ATP</name>
        <dbReference type="ChEBI" id="CHEBI:30616"/>
    </ligand>
</feature>
<proteinExistence type="inferred from homology"/>
<dbReference type="InterPro" id="IPR041445">
    <property type="entry name" value="AAA_lid_4"/>
</dbReference>
<dbReference type="GO" id="GO:0009378">
    <property type="term" value="F:four-way junction helicase activity"/>
    <property type="evidence" value="ECO:0007669"/>
    <property type="project" value="InterPro"/>
</dbReference>
<feature type="region of interest" description="Head domain (RuvB-H)" evidence="9">
    <location>
        <begin position="290"/>
        <end position="392"/>
    </location>
</feature>
<feature type="binding site" evidence="9">
    <location>
        <position position="206"/>
    </location>
    <ligand>
        <name>ATP</name>
        <dbReference type="ChEBI" id="CHEBI:30616"/>
    </ligand>
</feature>
<dbReference type="InterPro" id="IPR003593">
    <property type="entry name" value="AAA+_ATPase"/>
</dbReference>
<comment type="catalytic activity">
    <reaction evidence="9">
        <text>ATP + H2O = ADP + phosphate + H(+)</text>
        <dbReference type="Rhea" id="RHEA:13065"/>
        <dbReference type="ChEBI" id="CHEBI:15377"/>
        <dbReference type="ChEBI" id="CHEBI:15378"/>
        <dbReference type="ChEBI" id="CHEBI:30616"/>
        <dbReference type="ChEBI" id="CHEBI:43474"/>
        <dbReference type="ChEBI" id="CHEBI:456216"/>
    </reaction>
</comment>
<dbReference type="CDD" id="cd00009">
    <property type="entry name" value="AAA"/>
    <property type="match status" value="1"/>
</dbReference>
<dbReference type="RefSeq" id="WP_106089939.1">
    <property type="nucleotide sequence ID" value="NZ_PVNL01000057.1"/>
</dbReference>
<dbReference type="GO" id="GO:0005737">
    <property type="term" value="C:cytoplasm"/>
    <property type="evidence" value="ECO:0007669"/>
    <property type="project" value="UniProtKB-SubCell"/>
</dbReference>
<evidence type="ECO:0000256" key="6">
    <source>
        <dbReference type="ARBA" id="ARBA00023125"/>
    </source>
</evidence>
<comment type="function">
    <text evidence="9">The RuvA-RuvB-RuvC complex processes Holliday junction (HJ) DNA during genetic recombination and DNA repair, while the RuvA-RuvB complex plays an important role in the rescue of blocked DNA replication forks via replication fork reversal (RFR). RuvA specifically binds to HJ cruciform DNA, conferring on it an open structure. The RuvB hexamer acts as an ATP-dependent pump, pulling dsDNA into and through the RuvAB complex. RuvB forms 2 homohexamers on either side of HJ DNA bound by 1 or 2 RuvA tetramers; 4 subunits per hexamer contact DNA at a time. Coordinated motions by a converter formed by DNA-disengaged RuvB subunits stimulates ATP hydrolysis and nucleotide exchange. Immobilization of the converter enables RuvB to convert the ATP-contained energy into a lever motion, pulling 2 nucleotides of DNA out of the RuvA tetramer per ATP hydrolyzed, thus driving DNA branch migration. The RuvB motors rotate together with the DNA substrate, which together with the progressing nucleotide cycle form the mechanistic basis for DNA recombination by continuous HJ branch migration. Branch migration allows RuvC to scan DNA until it finds its consensus sequence, where it cleaves and resolves cruciform DNA.</text>
</comment>
<dbReference type="GO" id="GO:0000400">
    <property type="term" value="F:four-way junction DNA binding"/>
    <property type="evidence" value="ECO:0007669"/>
    <property type="project" value="UniProtKB-UniRule"/>
</dbReference>
<evidence type="ECO:0000256" key="1">
    <source>
        <dbReference type="ARBA" id="ARBA00022490"/>
    </source>
</evidence>
<evidence type="ECO:0000256" key="4">
    <source>
        <dbReference type="ARBA" id="ARBA00022801"/>
    </source>
</evidence>
<evidence type="ECO:0000256" key="3">
    <source>
        <dbReference type="ARBA" id="ARBA00022763"/>
    </source>
</evidence>
<keyword evidence="6 9" id="KW-0238">DNA-binding</keyword>
<feature type="region of interest" description="Disordered" evidence="10">
    <location>
        <begin position="1"/>
        <end position="29"/>
    </location>
</feature>
<dbReference type="PANTHER" id="PTHR42848">
    <property type="match status" value="1"/>
</dbReference>
<feature type="domain" description="AAA+ ATPase" evidence="11">
    <location>
        <begin position="86"/>
        <end position="213"/>
    </location>
</feature>
<dbReference type="GO" id="GO:0048476">
    <property type="term" value="C:Holliday junction resolvase complex"/>
    <property type="evidence" value="ECO:0007669"/>
    <property type="project" value="UniProtKB-UniRule"/>
</dbReference>
<dbReference type="EMBL" id="PVNL01000057">
    <property type="protein sequence ID" value="PRQ07225.1"/>
    <property type="molecule type" value="Genomic_DNA"/>
</dbReference>
<feature type="region of interest" description="Small ATPAse domain (RuvB-S)" evidence="9">
    <location>
        <begin position="217"/>
        <end position="287"/>
    </location>
</feature>
<dbReference type="InterPro" id="IPR004605">
    <property type="entry name" value="DNA_helicase_Holl-junc_RuvB"/>
</dbReference>
<feature type="binding site" evidence="9">
    <location>
        <position position="326"/>
    </location>
    <ligand>
        <name>DNA</name>
        <dbReference type="ChEBI" id="CHEBI:16991"/>
    </ligand>
</feature>
<dbReference type="SMART" id="SM00382">
    <property type="entry name" value="AAA"/>
    <property type="match status" value="1"/>
</dbReference>
<keyword evidence="1 9" id="KW-0963">Cytoplasm</keyword>
<feature type="compositionally biased region" description="Basic and acidic residues" evidence="10">
    <location>
        <begin position="1"/>
        <end position="10"/>
    </location>
</feature>
<evidence type="ECO:0000256" key="5">
    <source>
        <dbReference type="ARBA" id="ARBA00022840"/>
    </source>
</evidence>
<dbReference type="Pfam" id="PF05491">
    <property type="entry name" value="WHD_RuvB"/>
    <property type="match status" value="1"/>
</dbReference>
<feature type="binding site" evidence="9">
    <location>
        <position position="101"/>
    </location>
    <ligand>
        <name>ATP</name>
        <dbReference type="ChEBI" id="CHEBI:30616"/>
    </ligand>
</feature>
<dbReference type="Gene3D" id="1.10.10.10">
    <property type="entry name" value="Winged helix-like DNA-binding domain superfamily/Winged helix DNA-binding domain"/>
    <property type="match status" value="1"/>
</dbReference>
<comment type="subcellular location">
    <subcellularLocation>
        <location evidence="9">Cytoplasm</location>
    </subcellularLocation>
</comment>
<feature type="binding site" evidence="9">
    <location>
        <position position="101"/>
    </location>
    <ligand>
        <name>Mg(2+)</name>
        <dbReference type="ChEBI" id="CHEBI:18420"/>
    </ligand>
</feature>
<feature type="binding site" evidence="9">
    <location>
        <position position="100"/>
    </location>
    <ligand>
        <name>ATP</name>
        <dbReference type="ChEBI" id="CHEBI:30616"/>
    </ligand>
</feature>
<evidence type="ECO:0000256" key="7">
    <source>
        <dbReference type="ARBA" id="ARBA00023172"/>
    </source>
</evidence>
<dbReference type="InterPro" id="IPR027417">
    <property type="entry name" value="P-loop_NTPase"/>
</dbReference>
<name>A0A2S9YQ49_9BACT</name>